<organism evidence="1 2">
    <name type="scientific">Schistosoma margrebowiei</name>
    <dbReference type="NCBI Taxonomy" id="48269"/>
    <lineage>
        <taxon>Eukaryota</taxon>
        <taxon>Metazoa</taxon>
        <taxon>Spiralia</taxon>
        <taxon>Lophotrochozoa</taxon>
        <taxon>Platyhelminthes</taxon>
        <taxon>Trematoda</taxon>
        <taxon>Digenea</taxon>
        <taxon>Strigeidida</taxon>
        <taxon>Schistosomatoidea</taxon>
        <taxon>Schistosomatidae</taxon>
        <taxon>Schistosoma</taxon>
    </lineage>
</organism>
<evidence type="ECO:0000313" key="1">
    <source>
        <dbReference type="EMBL" id="VDO93061.1"/>
    </source>
</evidence>
<keyword evidence="2" id="KW-1185">Reference proteome</keyword>
<dbReference type="AlphaFoldDB" id="A0A3P7YZB3"/>
<sequence>MTAIDDFIFDKFMGEFSDIQLDVISEDSLKSEQSKAVSLLSLYISYPQT</sequence>
<proteinExistence type="predicted"/>
<protein>
    <submittedName>
        <fullName evidence="1">Uncharacterized protein</fullName>
    </submittedName>
</protein>
<reference evidence="1 2" key="1">
    <citation type="submission" date="2018-11" db="EMBL/GenBank/DDBJ databases">
        <authorList>
            <consortium name="Pathogen Informatics"/>
        </authorList>
    </citation>
    <scope>NUCLEOTIDE SEQUENCE [LARGE SCALE GENOMIC DNA]</scope>
    <source>
        <strain evidence="1 2">Zambia</strain>
    </source>
</reference>
<accession>A0A3P7YZB3</accession>
<gene>
    <name evidence="1" type="ORF">SMRZ_LOCUS11014</name>
</gene>
<evidence type="ECO:0000313" key="2">
    <source>
        <dbReference type="Proteomes" id="UP000277204"/>
    </source>
</evidence>
<dbReference type="EMBL" id="UZAI01005981">
    <property type="protein sequence ID" value="VDO93061.1"/>
    <property type="molecule type" value="Genomic_DNA"/>
</dbReference>
<name>A0A3P7YZB3_9TREM</name>
<dbReference type="Proteomes" id="UP000277204">
    <property type="component" value="Unassembled WGS sequence"/>
</dbReference>